<reference evidence="2" key="1">
    <citation type="submission" date="2015-01" db="EMBL/GenBank/DDBJ databases">
        <title>The Genome Sequence of Cladophialophora bantiana CBS 173.52.</title>
        <authorList>
            <consortium name="The Broad Institute Genomics Platform"/>
            <person name="Cuomo C."/>
            <person name="de Hoog S."/>
            <person name="Gorbushina A."/>
            <person name="Stielow B."/>
            <person name="Teixiera M."/>
            <person name="Abouelleil A."/>
            <person name="Chapman S.B."/>
            <person name="Priest M."/>
            <person name="Young S.K."/>
            <person name="Wortman J."/>
            <person name="Nusbaum C."/>
            <person name="Birren B."/>
        </authorList>
    </citation>
    <scope>NUCLEOTIDE SEQUENCE [LARGE SCALE GENOMIC DNA]</scope>
    <source>
        <strain evidence="2">CBS 173.52</strain>
    </source>
</reference>
<gene>
    <name evidence="2" type="ORF">Z519_10118</name>
</gene>
<feature type="region of interest" description="Disordered" evidence="1">
    <location>
        <begin position="405"/>
        <end position="449"/>
    </location>
</feature>
<dbReference type="VEuPathDB" id="FungiDB:Z519_10118"/>
<dbReference type="HOGENOM" id="CLU_618246_0_0_1"/>
<dbReference type="OrthoDB" id="4156953at2759"/>
<feature type="compositionally biased region" description="Polar residues" evidence="1">
    <location>
        <begin position="431"/>
        <end position="441"/>
    </location>
</feature>
<keyword evidence="3" id="KW-1185">Reference proteome</keyword>
<evidence type="ECO:0000313" key="2">
    <source>
        <dbReference type="EMBL" id="KIW89265.1"/>
    </source>
</evidence>
<evidence type="ECO:0000313" key="3">
    <source>
        <dbReference type="Proteomes" id="UP000053789"/>
    </source>
</evidence>
<dbReference type="RefSeq" id="XP_016615934.1">
    <property type="nucleotide sequence ID" value="XM_016767836.1"/>
</dbReference>
<dbReference type="Proteomes" id="UP000053789">
    <property type="component" value="Unassembled WGS sequence"/>
</dbReference>
<dbReference type="GeneID" id="27703046"/>
<protein>
    <recommendedName>
        <fullName evidence="4">Arrestin-like N-terminal domain-containing protein</fullName>
    </recommendedName>
</protein>
<dbReference type="EMBL" id="KN846996">
    <property type="protein sequence ID" value="KIW89265.1"/>
    <property type="molecule type" value="Genomic_DNA"/>
</dbReference>
<organism evidence="2 3">
    <name type="scientific">Cladophialophora bantiana (strain ATCC 10958 / CBS 173.52 / CDC B-1940 / NIH 8579)</name>
    <name type="common">Xylohypha bantiana</name>
    <dbReference type="NCBI Taxonomy" id="1442370"/>
    <lineage>
        <taxon>Eukaryota</taxon>
        <taxon>Fungi</taxon>
        <taxon>Dikarya</taxon>
        <taxon>Ascomycota</taxon>
        <taxon>Pezizomycotina</taxon>
        <taxon>Eurotiomycetes</taxon>
        <taxon>Chaetothyriomycetidae</taxon>
        <taxon>Chaetothyriales</taxon>
        <taxon>Herpotrichiellaceae</taxon>
        <taxon>Cladophialophora</taxon>
    </lineage>
</organism>
<dbReference type="AlphaFoldDB" id="A0A0D2HEM0"/>
<evidence type="ECO:0000256" key="1">
    <source>
        <dbReference type="SAM" id="MobiDB-lite"/>
    </source>
</evidence>
<evidence type="ECO:0008006" key="4">
    <source>
        <dbReference type="Google" id="ProtNLM"/>
    </source>
</evidence>
<accession>A0A0D2HEM0</accession>
<proteinExistence type="predicted"/>
<name>A0A0D2HEM0_CLAB1</name>
<sequence length="449" mass="49379">MIYARLLVGKPTTGKAAPPNPDIIVDGACNRGPFRINGRLSVLEDSIRRHAFDTVQLCLRGVITSSVGYRNALEDIITLTDVKAVSDFRQCTCISQEDTQKGRHLDFYFELPTTISTTDSRFRSLPLTGAFTGTTTIVQSTALSDHRVAHGECEVSYWIEAIFRLSGMQVGFLNQHIQISSLYPCLRASLRKGTPLTIRAKPDILARCRLQKCPDLSLTLSEGDMTIQHDQKTGKRHISLPLAVAMGASESFPMDSRQSLKCSVEAKWEVNTRFSVTPGHPSTGRLRAGEAVYKTTTASTQKTTILFRPLPQYDDQRAQNVRTNAVDPYVATSQLDMPVPDAVSQPSLNWKYLSRTYSLDLSLTFHGGQGAPKYSLHTGIPLSIVAYGSKADDAAKNQVVVDVSEVPSGRESDEEDDLSDLLAPLGMSAVQRPQGQRTSTRTPPPAYFR</sequence>